<dbReference type="eggNOG" id="COG1132">
    <property type="taxonomic scope" value="Bacteria"/>
</dbReference>
<keyword evidence="5" id="KW-1133">Transmembrane helix</keyword>
<proteinExistence type="predicted"/>
<evidence type="ECO:0000256" key="2">
    <source>
        <dbReference type="ARBA" id="ARBA00022692"/>
    </source>
</evidence>
<evidence type="ECO:0000313" key="8">
    <source>
        <dbReference type="EMBL" id="AEP09227.1"/>
    </source>
</evidence>
<protein>
    <submittedName>
        <fullName evidence="8">ABC transporter family protein</fullName>
    </submittedName>
</protein>
<dbReference type="InterPro" id="IPR003593">
    <property type="entry name" value="AAA+_ATPase"/>
</dbReference>
<dbReference type="SMART" id="SM00382">
    <property type="entry name" value="AAA"/>
    <property type="match status" value="1"/>
</dbReference>
<dbReference type="KEGG" id="mai:MICA_894"/>
<dbReference type="EMBL" id="CP002382">
    <property type="protein sequence ID" value="AEP09227.1"/>
    <property type="molecule type" value="Genomic_DNA"/>
</dbReference>
<evidence type="ECO:0000256" key="6">
    <source>
        <dbReference type="ARBA" id="ARBA00023136"/>
    </source>
</evidence>
<keyword evidence="3" id="KW-0547">Nucleotide-binding</keyword>
<dbReference type="AlphaFoldDB" id="G2KSE3"/>
<dbReference type="PROSITE" id="PS50893">
    <property type="entry name" value="ABC_TRANSPORTER_2"/>
    <property type="match status" value="1"/>
</dbReference>
<evidence type="ECO:0000256" key="5">
    <source>
        <dbReference type="ARBA" id="ARBA00022989"/>
    </source>
</evidence>
<dbReference type="SUPFAM" id="SSF52540">
    <property type="entry name" value="P-loop containing nucleoside triphosphate hydrolases"/>
    <property type="match status" value="1"/>
</dbReference>
<organism evidence="8 9">
    <name type="scientific">Micavibrio aeruginosavorus (strain ARL-13)</name>
    <dbReference type="NCBI Taxonomy" id="856793"/>
    <lineage>
        <taxon>Bacteria</taxon>
        <taxon>Pseudomonadati</taxon>
        <taxon>Bdellovibrionota</taxon>
        <taxon>Bdellovibrionia</taxon>
        <taxon>Bdellovibrionales</taxon>
        <taxon>Pseudobdellovibrionaceae</taxon>
        <taxon>Micavibrio</taxon>
    </lineage>
</organism>
<keyword evidence="1" id="KW-0813">Transport</keyword>
<evidence type="ECO:0000256" key="4">
    <source>
        <dbReference type="ARBA" id="ARBA00022840"/>
    </source>
</evidence>
<dbReference type="GO" id="GO:0005886">
    <property type="term" value="C:plasma membrane"/>
    <property type="evidence" value="ECO:0007669"/>
    <property type="project" value="TreeGrafter"/>
</dbReference>
<keyword evidence="2" id="KW-0812">Transmembrane</keyword>
<feature type="domain" description="ABC transporter" evidence="7">
    <location>
        <begin position="35"/>
        <end position="466"/>
    </location>
</feature>
<evidence type="ECO:0000259" key="7">
    <source>
        <dbReference type="PROSITE" id="PS50893"/>
    </source>
</evidence>
<evidence type="ECO:0000256" key="3">
    <source>
        <dbReference type="ARBA" id="ARBA00022741"/>
    </source>
</evidence>
<dbReference type="InterPro" id="IPR027417">
    <property type="entry name" value="P-loop_NTPase"/>
</dbReference>
<dbReference type="OrthoDB" id="9810134at2"/>
<dbReference type="PANTHER" id="PTHR11384">
    <property type="entry name" value="ATP-BINDING CASSETTE, SUB-FAMILY D MEMBER"/>
    <property type="match status" value="1"/>
</dbReference>
<evidence type="ECO:0000256" key="1">
    <source>
        <dbReference type="ARBA" id="ARBA00022448"/>
    </source>
</evidence>
<dbReference type="PANTHER" id="PTHR11384:SF59">
    <property type="entry name" value="LYSOSOMAL COBALAMIN TRANSPORTER ABCD4"/>
    <property type="match status" value="1"/>
</dbReference>
<dbReference type="HOGENOM" id="CLU_582422_0_0_5"/>
<sequence>MAKAFDEFYKSTAPIAHSEVPFIVVTESADDCPDIRVYDLTVRTPGDNPRVLLQGVNLHFKPGDRVIFTGASGSGKTTAVKALMNSWDYGQGLVVMPRNVKTMLFSQAAYAPNANLRTILNMTTEGKENFTDRELRHALQSVGLNKLVEQIPGQQVEILIDEMMNHLKNTSHLKKDVGQVAVDFVQRRIPEMFSTVQFVPNEQRNYLRQSLRTHVPESDFDDVFHRVADAMDDALMAPLQKRLALFAADIATRKRGKIYAYTPAKIKYFAWSLRRALNKAVKAYMNNDDTDDAFREIRLNEYQTRRVVDTIVNHTRDEMMKQASSGPMHQVFNAASWPLSLAAVRMKARSAVNEIVQAVTFFMEKQVMTGDTMSLSGGERQKLMIAIATLHQPDILFLDEITAALDKETGAILYKDMLDHLPKHTIVLSIAHNTHIMPYHTLHAHLENQGITVRRIAQQAPGVTPTPSV</sequence>
<dbReference type="Proteomes" id="UP000009286">
    <property type="component" value="Chromosome"/>
</dbReference>
<reference evidence="8 9" key="1">
    <citation type="journal article" date="2011" name="BMC Genomics">
        <title>Genomic insights into an obligate epibiotic bacterial predator: Micavibrio aeruginosavorus ARL-13.</title>
        <authorList>
            <person name="Wang Z."/>
            <person name="Kadouri D."/>
            <person name="Wu M."/>
        </authorList>
    </citation>
    <scope>NUCLEOTIDE SEQUENCE [LARGE SCALE GENOMIC DNA]</scope>
    <source>
        <strain evidence="8 9">ARL-13</strain>
    </source>
</reference>
<keyword evidence="9" id="KW-1185">Reference proteome</keyword>
<dbReference type="GO" id="GO:0016887">
    <property type="term" value="F:ATP hydrolysis activity"/>
    <property type="evidence" value="ECO:0007669"/>
    <property type="project" value="InterPro"/>
</dbReference>
<keyword evidence="6" id="KW-0472">Membrane</keyword>
<gene>
    <name evidence="8" type="ordered locus">MICA_894</name>
</gene>
<dbReference type="Gene3D" id="3.40.50.300">
    <property type="entry name" value="P-loop containing nucleotide triphosphate hydrolases"/>
    <property type="match status" value="2"/>
</dbReference>
<dbReference type="InterPro" id="IPR003439">
    <property type="entry name" value="ABC_transporter-like_ATP-bd"/>
</dbReference>
<dbReference type="Pfam" id="PF00005">
    <property type="entry name" value="ABC_tran"/>
    <property type="match status" value="2"/>
</dbReference>
<keyword evidence="4" id="KW-0067">ATP-binding</keyword>
<dbReference type="RefSeq" id="WP_014102450.1">
    <property type="nucleotide sequence ID" value="NC_016026.1"/>
</dbReference>
<dbReference type="InterPro" id="IPR050835">
    <property type="entry name" value="ABC_transporter_sub-D"/>
</dbReference>
<evidence type="ECO:0000313" key="9">
    <source>
        <dbReference type="Proteomes" id="UP000009286"/>
    </source>
</evidence>
<dbReference type="STRING" id="856793.MICA_894"/>
<dbReference type="GO" id="GO:0005524">
    <property type="term" value="F:ATP binding"/>
    <property type="evidence" value="ECO:0007669"/>
    <property type="project" value="UniProtKB-KW"/>
</dbReference>
<name>G2KSE3_MICAA</name>
<dbReference type="InterPro" id="IPR017871">
    <property type="entry name" value="ABC_transporter-like_CS"/>
</dbReference>
<dbReference type="eggNOG" id="COG4178">
    <property type="taxonomic scope" value="Bacteria"/>
</dbReference>
<dbReference type="PROSITE" id="PS00211">
    <property type="entry name" value="ABC_TRANSPORTER_1"/>
    <property type="match status" value="1"/>
</dbReference>
<accession>G2KSE3</accession>